<dbReference type="InterPro" id="IPR045172">
    <property type="entry name" value="TBCB_Ubl"/>
</dbReference>
<dbReference type="PANTHER" id="PTHR18916:SF85">
    <property type="entry name" value="TUBULIN-FOLDING COFACTOR B"/>
    <property type="match status" value="1"/>
</dbReference>
<feature type="domain" description="CAP-Gly" evidence="6">
    <location>
        <begin position="186"/>
        <end position="228"/>
    </location>
</feature>
<dbReference type="GO" id="GO:0007021">
    <property type="term" value="P:tubulin complex assembly"/>
    <property type="evidence" value="ECO:0007669"/>
    <property type="project" value="InterPro"/>
</dbReference>
<protein>
    <submittedName>
        <fullName evidence="7">EOG090X0DT2</fullName>
    </submittedName>
</protein>
<dbReference type="PROSITE" id="PS50245">
    <property type="entry name" value="CAP_GLY_2"/>
    <property type="match status" value="1"/>
</dbReference>
<dbReference type="PROSITE" id="PS00845">
    <property type="entry name" value="CAP_GLY_1"/>
    <property type="match status" value="1"/>
</dbReference>
<dbReference type="Gene3D" id="2.30.30.190">
    <property type="entry name" value="CAP Gly-rich-like domain"/>
    <property type="match status" value="1"/>
</dbReference>
<keyword evidence="3" id="KW-0143">Chaperone</keyword>
<name>A0A9N6WPD0_9CRUS</name>
<evidence type="ECO:0000259" key="6">
    <source>
        <dbReference type="PROSITE" id="PS50245"/>
    </source>
</evidence>
<organism evidence="7">
    <name type="scientific">Alona affinis</name>
    <dbReference type="NCBI Taxonomy" id="381656"/>
    <lineage>
        <taxon>Eukaryota</taxon>
        <taxon>Metazoa</taxon>
        <taxon>Ecdysozoa</taxon>
        <taxon>Arthropoda</taxon>
        <taxon>Crustacea</taxon>
        <taxon>Branchiopoda</taxon>
        <taxon>Diplostraca</taxon>
        <taxon>Cladocera</taxon>
        <taxon>Anomopoda</taxon>
        <taxon>Chydoridae</taxon>
        <taxon>Alona</taxon>
    </lineage>
</organism>
<gene>
    <name evidence="7" type="primary">EOG090X0DT2</name>
</gene>
<proteinExistence type="inferred from homology"/>
<dbReference type="GO" id="GO:0005938">
    <property type="term" value="C:cell cortex"/>
    <property type="evidence" value="ECO:0007669"/>
    <property type="project" value="TreeGrafter"/>
</dbReference>
<dbReference type="Pfam" id="PF14560">
    <property type="entry name" value="Ubiquitin_2"/>
    <property type="match status" value="1"/>
</dbReference>
<dbReference type="GO" id="GO:0035371">
    <property type="term" value="C:microtubule plus-end"/>
    <property type="evidence" value="ECO:0007669"/>
    <property type="project" value="TreeGrafter"/>
</dbReference>
<dbReference type="CDD" id="cd01789">
    <property type="entry name" value="Ubl_TBCB"/>
    <property type="match status" value="1"/>
</dbReference>
<keyword evidence="5" id="KW-0175">Coiled coil</keyword>
<comment type="subcellular location">
    <subcellularLocation>
        <location evidence="1">Cytoplasm</location>
    </subcellularLocation>
</comment>
<evidence type="ECO:0000256" key="5">
    <source>
        <dbReference type="SAM" id="Coils"/>
    </source>
</evidence>
<evidence type="ECO:0000256" key="3">
    <source>
        <dbReference type="ARBA" id="ARBA00023186"/>
    </source>
</evidence>
<dbReference type="GO" id="GO:0005634">
    <property type="term" value="C:nucleus"/>
    <property type="evidence" value="ECO:0007669"/>
    <property type="project" value="TreeGrafter"/>
</dbReference>
<sequence>MEEYQVITQSTVNVNITSSISSFAVEKRYPKNITIGELKGKLELVTGANSGSMLLELYNREKQFICALTNDNSLLGSFPIEDGMRIHVNDNQLKKGEFEDVSKVTKFELTEEDYSKRSDSVKAFLERNRLGKYNEEDVKRKAEEQQLKDAEEEATAKAILAAGLGSRCEVSVSGQPKRRGAVRFVGQTHFKTGWWIGVQYDEPMGKNDGSVEGQRYFTCPAKYGAFVKPAHVLVGDFPDLFDEEMDEM</sequence>
<comment type="similarity">
    <text evidence="4">Belongs to the TBCB family.</text>
</comment>
<dbReference type="GO" id="GO:0031122">
    <property type="term" value="P:cytoplasmic microtubule organization"/>
    <property type="evidence" value="ECO:0007669"/>
    <property type="project" value="TreeGrafter"/>
</dbReference>
<evidence type="ECO:0000256" key="2">
    <source>
        <dbReference type="ARBA" id="ARBA00022490"/>
    </source>
</evidence>
<dbReference type="FunFam" id="2.30.30.190:FF:000013">
    <property type="entry name" value="Tubulin-folding cofactor B"/>
    <property type="match status" value="1"/>
</dbReference>
<dbReference type="AlphaFoldDB" id="A0A9N6WPD0"/>
<evidence type="ECO:0000313" key="7">
    <source>
        <dbReference type="EMBL" id="CAG4635071.1"/>
    </source>
</evidence>
<dbReference type="Gene3D" id="3.10.20.90">
    <property type="entry name" value="Phosphatidylinositol 3-kinase Catalytic Subunit, Chain A, domain 1"/>
    <property type="match status" value="1"/>
</dbReference>
<dbReference type="Pfam" id="PF01302">
    <property type="entry name" value="CAP_GLY"/>
    <property type="match status" value="1"/>
</dbReference>
<dbReference type="InterPro" id="IPR000938">
    <property type="entry name" value="CAP-Gly_domain"/>
</dbReference>
<feature type="coiled-coil region" evidence="5">
    <location>
        <begin position="133"/>
        <end position="160"/>
    </location>
</feature>
<dbReference type="GO" id="GO:0005829">
    <property type="term" value="C:cytosol"/>
    <property type="evidence" value="ECO:0007669"/>
    <property type="project" value="UniProtKB-ARBA"/>
</dbReference>
<dbReference type="PANTHER" id="PTHR18916">
    <property type="entry name" value="DYNACTIN 1-RELATED MICROTUBULE-BINDING"/>
    <property type="match status" value="1"/>
</dbReference>
<dbReference type="GO" id="GO:0051010">
    <property type="term" value="F:microtubule plus-end binding"/>
    <property type="evidence" value="ECO:0007669"/>
    <property type="project" value="TreeGrafter"/>
</dbReference>
<accession>A0A9N6WPD0</accession>
<keyword evidence="2" id="KW-0963">Cytoplasm</keyword>
<dbReference type="InterPro" id="IPR029071">
    <property type="entry name" value="Ubiquitin-like_domsf"/>
</dbReference>
<dbReference type="InterPro" id="IPR036859">
    <property type="entry name" value="CAP-Gly_dom_sf"/>
</dbReference>
<dbReference type="GO" id="GO:0007023">
    <property type="term" value="P:post-chaperonin tubulin folding pathway"/>
    <property type="evidence" value="ECO:0007669"/>
    <property type="project" value="InterPro"/>
</dbReference>
<reference evidence="7" key="1">
    <citation type="submission" date="2021-04" db="EMBL/GenBank/DDBJ databases">
        <authorList>
            <person name="Cornetti L."/>
        </authorList>
    </citation>
    <scope>NUCLEOTIDE SEQUENCE</scope>
</reference>
<dbReference type="SUPFAM" id="SSF74924">
    <property type="entry name" value="Cap-Gly domain"/>
    <property type="match status" value="1"/>
</dbReference>
<dbReference type="SUPFAM" id="SSF54236">
    <property type="entry name" value="Ubiquitin-like"/>
    <property type="match status" value="1"/>
</dbReference>
<dbReference type="InterPro" id="IPR000626">
    <property type="entry name" value="Ubiquitin-like_dom"/>
</dbReference>
<dbReference type="SMART" id="SM01052">
    <property type="entry name" value="CAP_GLY"/>
    <property type="match status" value="1"/>
</dbReference>
<evidence type="ECO:0000256" key="1">
    <source>
        <dbReference type="ARBA" id="ARBA00004496"/>
    </source>
</evidence>
<dbReference type="GO" id="GO:0043014">
    <property type="term" value="F:alpha-tubulin binding"/>
    <property type="evidence" value="ECO:0007669"/>
    <property type="project" value="InterPro"/>
</dbReference>
<dbReference type="EMBL" id="OC978416">
    <property type="protein sequence ID" value="CAG4635071.1"/>
    <property type="molecule type" value="Genomic_DNA"/>
</dbReference>
<evidence type="ECO:0000256" key="4">
    <source>
        <dbReference type="ARBA" id="ARBA00025779"/>
    </source>
</evidence>